<evidence type="ECO:0000259" key="8">
    <source>
        <dbReference type="PROSITE" id="PS50103"/>
    </source>
</evidence>
<dbReference type="GO" id="GO:0008270">
    <property type="term" value="F:zinc ion binding"/>
    <property type="evidence" value="ECO:0007669"/>
    <property type="project" value="UniProtKB-KW"/>
</dbReference>
<dbReference type="SMART" id="SM00356">
    <property type="entry name" value="ZnF_C3H1"/>
    <property type="match status" value="2"/>
</dbReference>
<sequence length="574" mass="58922">MAENEGAAAQAGGLSDNIRAEGFDSDESMMFRFKVETCPKEAAHDWLECPFAHSGEKAARRDPRTHTHMAVICPDIRRSGRCPRGEGCSYAHSVFELHLHPSRYRTQLCTMGGNCTRPVCFFAHNQEELRPAPPAPEGEVAGMAAAAAAAAAARRASGSPPLPPPAPLRGLSFDLSADAGAAAAAAMRAAMARPPPGRSSLDTAAAAGYGNPTFGALAAMRAPLMAPESARGRASLDLAPPPPRRAPAAPGRASVDAFAGPPRGQRRASLPALLPAELGFAAPDDLCFGAGGSASESPGPYSGSTLMGSGGSGCASLFGSASLGSLYSASSIYAGAGAGAAPAAAPPAAASPWLPPGAAPHSQQVRAAIALLEGGGSPPRRGTGRRAAFDAGSRPHAAFDAERQRLLSALFVQQQAEQLAATQCEQLAARRREEINACRRNEIAAAAAAFEAQHHHQQQQQQQREAEALLAAQAQQEQEHAATLQALWMQERRAAAAAAAAMAAAQQESEALEALRWGLATQHVSHSAFAGLFGPAGGGNGLMPGMHELAVGGPDALAAAGLAHQLSLLQMQRT</sequence>
<evidence type="ECO:0000313" key="9">
    <source>
        <dbReference type="EMBL" id="GBF98258.1"/>
    </source>
</evidence>
<keyword evidence="2 5" id="KW-0863">Zinc-finger</keyword>
<dbReference type="Proteomes" id="UP000247498">
    <property type="component" value="Unassembled WGS sequence"/>
</dbReference>
<evidence type="ECO:0000256" key="3">
    <source>
        <dbReference type="ARBA" id="ARBA00022833"/>
    </source>
</evidence>
<dbReference type="GO" id="GO:0003677">
    <property type="term" value="F:DNA binding"/>
    <property type="evidence" value="ECO:0007669"/>
    <property type="project" value="UniProtKB-KW"/>
</dbReference>
<keyword evidence="6" id="KW-0175">Coiled coil</keyword>
<dbReference type="InterPro" id="IPR036855">
    <property type="entry name" value="Znf_CCCH_sf"/>
</dbReference>
<evidence type="ECO:0000313" key="10">
    <source>
        <dbReference type="Proteomes" id="UP000247498"/>
    </source>
</evidence>
<keyword evidence="3 5" id="KW-0862">Zinc</keyword>
<evidence type="ECO:0000256" key="1">
    <source>
        <dbReference type="ARBA" id="ARBA00022723"/>
    </source>
</evidence>
<evidence type="ECO:0000256" key="6">
    <source>
        <dbReference type="SAM" id="Coils"/>
    </source>
</evidence>
<dbReference type="InParanoid" id="A0A2V0PEI3"/>
<dbReference type="SUPFAM" id="SSF90229">
    <property type="entry name" value="CCCH zinc finger"/>
    <property type="match status" value="1"/>
</dbReference>
<dbReference type="InterPro" id="IPR045234">
    <property type="entry name" value="Unkempt-like"/>
</dbReference>
<proteinExistence type="predicted"/>
<keyword evidence="1 5" id="KW-0479">Metal-binding</keyword>
<dbReference type="InterPro" id="IPR000571">
    <property type="entry name" value="Znf_CCCH"/>
</dbReference>
<protein>
    <recommendedName>
        <fullName evidence="8">C3H1-type domain-containing protein</fullName>
    </recommendedName>
</protein>
<evidence type="ECO:0000256" key="7">
    <source>
        <dbReference type="SAM" id="MobiDB-lite"/>
    </source>
</evidence>
<accession>A0A2V0PEI3</accession>
<evidence type="ECO:0000256" key="2">
    <source>
        <dbReference type="ARBA" id="ARBA00022771"/>
    </source>
</evidence>
<dbReference type="AlphaFoldDB" id="A0A2V0PEI3"/>
<dbReference type="EMBL" id="BDRX01000120">
    <property type="protein sequence ID" value="GBF98258.1"/>
    <property type="molecule type" value="Genomic_DNA"/>
</dbReference>
<gene>
    <name evidence="9" type="ORF">Rsub_10921</name>
</gene>
<dbReference type="PROSITE" id="PS50103">
    <property type="entry name" value="ZF_C3H1"/>
    <property type="match status" value="1"/>
</dbReference>
<comment type="caution">
    <text evidence="9">The sequence shown here is derived from an EMBL/GenBank/DDBJ whole genome shotgun (WGS) entry which is preliminary data.</text>
</comment>
<name>A0A2V0PEI3_9CHLO</name>
<feature type="region of interest" description="Disordered" evidence="7">
    <location>
        <begin position="231"/>
        <end position="266"/>
    </location>
</feature>
<feature type="region of interest" description="Disordered" evidence="7">
    <location>
        <begin position="373"/>
        <end position="393"/>
    </location>
</feature>
<dbReference type="Gene3D" id="3.30.1370.210">
    <property type="match status" value="1"/>
</dbReference>
<dbReference type="Pfam" id="PF25512">
    <property type="entry name" value="zf-CCCH_AtC3H23"/>
    <property type="match status" value="1"/>
</dbReference>
<dbReference type="PANTHER" id="PTHR14493">
    <property type="entry name" value="UNKEMPT FAMILY MEMBER"/>
    <property type="match status" value="1"/>
</dbReference>
<dbReference type="OrthoDB" id="749011at2759"/>
<evidence type="ECO:0000256" key="5">
    <source>
        <dbReference type="PROSITE-ProRule" id="PRU00723"/>
    </source>
</evidence>
<reference evidence="9 10" key="1">
    <citation type="journal article" date="2018" name="Sci. Rep.">
        <title>Raphidocelis subcapitata (=Pseudokirchneriella subcapitata) provides an insight into genome evolution and environmental adaptations in the Sphaeropleales.</title>
        <authorList>
            <person name="Suzuki S."/>
            <person name="Yamaguchi H."/>
            <person name="Nakajima N."/>
            <person name="Kawachi M."/>
        </authorList>
    </citation>
    <scope>NUCLEOTIDE SEQUENCE [LARGE SCALE GENOMIC DNA]</scope>
    <source>
        <strain evidence="9 10">NIES-35</strain>
    </source>
</reference>
<feature type="coiled-coil region" evidence="6">
    <location>
        <begin position="456"/>
        <end position="515"/>
    </location>
</feature>
<feature type="zinc finger region" description="C3H1-type" evidence="5">
    <location>
        <begin position="72"/>
        <end position="95"/>
    </location>
</feature>
<dbReference type="PANTHER" id="PTHR14493:SF50">
    <property type="entry name" value="RING FINGER PROTEIN UNKEMPT"/>
    <property type="match status" value="1"/>
</dbReference>
<dbReference type="InterPro" id="IPR057444">
    <property type="entry name" value="Znf-CCCH_AtC3H23-like"/>
</dbReference>
<organism evidence="9 10">
    <name type="scientific">Raphidocelis subcapitata</name>
    <dbReference type="NCBI Taxonomy" id="307507"/>
    <lineage>
        <taxon>Eukaryota</taxon>
        <taxon>Viridiplantae</taxon>
        <taxon>Chlorophyta</taxon>
        <taxon>core chlorophytes</taxon>
        <taxon>Chlorophyceae</taxon>
        <taxon>CS clade</taxon>
        <taxon>Sphaeropleales</taxon>
        <taxon>Selenastraceae</taxon>
        <taxon>Raphidocelis</taxon>
    </lineage>
</organism>
<keyword evidence="4" id="KW-0238">DNA-binding</keyword>
<evidence type="ECO:0000256" key="4">
    <source>
        <dbReference type="ARBA" id="ARBA00023125"/>
    </source>
</evidence>
<keyword evidence="10" id="KW-1185">Reference proteome</keyword>
<feature type="domain" description="C3H1-type" evidence="8">
    <location>
        <begin position="72"/>
        <end position="95"/>
    </location>
</feature>